<protein>
    <submittedName>
        <fullName evidence="3">Uncharacterized protein</fullName>
    </submittedName>
</protein>
<evidence type="ECO:0000256" key="2">
    <source>
        <dbReference type="SAM" id="Phobius"/>
    </source>
</evidence>
<feature type="compositionally biased region" description="Low complexity" evidence="1">
    <location>
        <begin position="49"/>
        <end position="67"/>
    </location>
</feature>
<feature type="transmembrane region" description="Helical" evidence="2">
    <location>
        <begin position="6"/>
        <end position="29"/>
    </location>
</feature>
<evidence type="ECO:0000313" key="3">
    <source>
        <dbReference type="EMBL" id="DAD78018.1"/>
    </source>
</evidence>
<feature type="compositionally biased region" description="Basic residues" evidence="1">
    <location>
        <begin position="75"/>
        <end position="100"/>
    </location>
</feature>
<sequence length="132" mass="15436">MKMSDVMIDIISWGLPLLWILEICLLLILEGKSGNRERKAQEVERNNTSSQLHSQKQSLSIQKKQLQPVSLLKEGKRRSASSRECRNRRKYRHKKCRNRKKSESGCTTLMIGTKEVRNIKVDIQSVYKPQKR</sequence>
<reference evidence="3" key="1">
    <citation type="journal article" date="2021" name="Proc. Natl. Acad. Sci. U.S.A.">
        <title>A Catalog of Tens of Thousands of Viruses from Human Metagenomes Reveals Hidden Associations with Chronic Diseases.</title>
        <authorList>
            <person name="Tisza M.J."/>
            <person name="Buck C.B."/>
        </authorList>
    </citation>
    <scope>NUCLEOTIDE SEQUENCE</scope>
    <source>
        <strain evidence="3">CtAbS6</strain>
    </source>
</reference>
<proteinExistence type="predicted"/>
<keyword evidence="2" id="KW-0472">Membrane</keyword>
<keyword evidence="2" id="KW-1133">Transmembrane helix</keyword>
<dbReference type="EMBL" id="BK014838">
    <property type="protein sequence ID" value="DAD78018.1"/>
    <property type="molecule type" value="Genomic_DNA"/>
</dbReference>
<organism evidence="3">
    <name type="scientific">Myoviridae sp. ctAbS6</name>
    <dbReference type="NCBI Taxonomy" id="2826628"/>
    <lineage>
        <taxon>Viruses</taxon>
        <taxon>Duplodnaviria</taxon>
        <taxon>Heunggongvirae</taxon>
        <taxon>Uroviricota</taxon>
        <taxon>Caudoviricetes</taxon>
    </lineage>
</organism>
<keyword evidence="2" id="KW-0812">Transmembrane</keyword>
<accession>A0A8S5M717</accession>
<name>A0A8S5M717_9CAUD</name>
<evidence type="ECO:0000256" key="1">
    <source>
        <dbReference type="SAM" id="MobiDB-lite"/>
    </source>
</evidence>
<feature type="region of interest" description="Disordered" evidence="1">
    <location>
        <begin position="37"/>
        <end position="103"/>
    </location>
</feature>